<accession>A0AAN7RHP8</accession>
<gene>
    <name evidence="3" type="ORF">SAY86_001578</name>
</gene>
<dbReference type="PANTHER" id="PTHR47926">
    <property type="entry name" value="PENTATRICOPEPTIDE REPEAT-CONTAINING PROTEIN"/>
    <property type="match status" value="1"/>
</dbReference>
<evidence type="ECO:0008006" key="5">
    <source>
        <dbReference type="Google" id="ProtNLM"/>
    </source>
</evidence>
<comment type="caution">
    <text evidence="3">The sequence shown here is derived from an EMBL/GenBank/DDBJ whole genome shotgun (WGS) entry which is preliminary data.</text>
</comment>
<evidence type="ECO:0000313" key="3">
    <source>
        <dbReference type="EMBL" id="KAK4803375.1"/>
    </source>
</evidence>
<keyword evidence="1" id="KW-0677">Repeat</keyword>
<protein>
    <recommendedName>
        <fullName evidence="5">Pentatricopeptide repeat-containing protein</fullName>
    </recommendedName>
</protein>
<organism evidence="3 4">
    <name type="scientific">Trapa natans</name>
    <name type="common">Water chestnut</name>
    <dbReference type="NCBI Taxonomy" id="22666"/>
    <lineage>
        <taxon>Eukaryota</taxon>
        <taxon>Viridiplantae</taxon>
        <taxon>Streptophyta</taxon>
        <taxon>Embryophyta</taxon>
        <taxon>Tracheophyta</taxon>
        <taxon>Spermatophyta</taxon>
        <taxon>Magnoliopsida</taxon>
        <taxon>eudicotyledons</taxon>
        <taxon>Gunneridae</taxon>
        <taxon>Pentapetalae</taxon>
        <taxon>rosids</taxon>
        <taxon>malvids</taxon>
        <taxon>Myrtales</taxon>
        <taxon>Lythraceae</taxon>
        <taxon>Trapa</taxon>
    </lineage>
</organism>
<dbReference type="AlphaFoldDB" id="A0AAN7RHP8"/>
<dbReference type="Proteomes" id="UP001346149">
    <property type="component" value="Unassembled WGS sequence"/>
</dbReference>
<dbReference type="PROSITE" id="PS51375">
    <property type="entry name" value="PPR"/>
    <property type="match status" value="1"/>
</dbReference>
<dbReference type="EMBL" id="JAXQNO010000002">
    <property type="protein sequence ID" value="KAK4803375.1"/>
    <property type="molecule type" value="Genomic_DNA"/>
</dbReference>
<dbReference type="Gene3D" id="1.25.40.10">
    <property type="entry name" value="Tetratricopeptide repeat domain"/>
    <property type="match status" value="1"/>
</dbReference>
<name>A0AAN7RHP8_TRANT</name>
<reference evidence="3 4" key="1">
    <citation type="journal article" date="2023" name="Hortic Res">
        <title>Pangenome of water caltrop reveals structural variations and asymmetric subgenome divergence after allopolyploidization.</title>
        <authorList>
            <person name="Zhang X."/>
            <person name="Chen Y."/>
            <person name="Wang L."/>
            <person name="Yuan Y."/>
            <person name="Fang M."/>
            <person name="Shi L."/>
            <person name="Lu R."/>
            <person name="Comes H.P."/>
            <person name="Ma Y."/>
            <person name="Chen Y."/>
            <person name="Huang G."/>
            <person name="Zhou Y."/>
            <person name="Zheng Z."/>
            <person name="Qiu Y."/>
        </authorList>
    </citation>
    <scope>NUCLEOTIDE SEQUENCE [LARGE SCALE GENOMIC DNA]</scope>
    <source>
        <strain evidence="3">F231</strain>
    </source>
</reference>
<dbReference type="NCBIfam" id="TIGR00756">
    <property type="entry name" value="PPR"/>
    <property type="match status" value="2"/>
</dbReference>
<feature type="repeat" description="PPR" evidence="2">
    <location>
        <begin position="25"/>
        <end position="59"/>
    </location>
</feature>
<dbReference type="InterPro" id="IPR002885">
    <property type="entry name" value="PPR_rpt"/>
</dbReference>
<evidence type="ECO:0000256" key="1">
    <source>
        <dbReference type="ARBA" id="ARBA00022737"/>
    </source>
</evidence>
<proteinExistence type="predicted"/>
<evidence type="ECO:0000313" key="4">
    <source>
        <dbReference type="Proteomes" id="UP001346149"/>
    </source>
</evidence>
<evidence type="ECO:0000256" key="2">
    <source>
        <dbReference type="PROSITE-ProRule" id="PRU00708"/>
    </source>
</evidence>
<keyword evidence="4" id="KW-1185">Reference proteome</keyword>
<dbReference type="InterPro" id="IPR011990">
    <property type="entry name" value="TPR-like_helical_dom_sf"/>
</dbReference>
<dbReference type="GO" id="GO:0009451">
    <property type="term" value="P:RNA modification"/>
    <property type="evidence" value="ECO:0007669"/>
    <property type="project" value="InterPro"/>
</dbReference>
<sequence>MINGFVQCGDFRRARALFDEMPQRNVTSSNGMIMAYCWTGLLQEARELFDRMREWDSVSWK</sequence>
<dbReference type="InterPro" id="IPR046960">
    <property type="entry name" value="PPR_At4g14850-like_plant"/>
</dbReference>
<dbReference type="Pfam" id="PF01535">
    <property type="entry name" value="PPR"/>
    <property type="match status" value="2"/>
</dbReference>
<dbReference type="GO" id="GO:0003723">
    <property type="term" value="F:RNA binding"/>
    <property type="evidence" value="ECO:0007669"/>
    <property type="project" value="InterPro"/>
</dbReference>